<dbReference type="AlphaFoldDB" id="A0AAN6RAS8"/>
<dbReference type="InterPro" id="IPR002227">
    <property type="entry name" value="Tyrosinase_Cu-bd"/>
</dbReference>
<evidence type="ECO:0000313" key="5">
    <source>
        <dbReference type="Proteomes" id="UP001280581"/>
    </source>
</evidence>
<evidence type="ECO:0000259" key="3">
    <source>
        <dbReference type="PROSITE" id="PS00497"/>
    </source>
</evidence>
<dbReference type="PRINTS" id="PR00092">
    <property type="entry name" value="TYROSINASE"/>
</dbReference>
<dbReference type="Gene3D" id="1.10.1280.10">
    <property type="entry name" value="Di-copper center containing domain from catechol oxidase"/>
    <property type="match status" value="1"/>
</dbReference>
<gene>
    <name evidence="4" type="ORF">GRF29_216g65778</name>
</gene>
<dbReference type="GO" id="GO:0046872">
    <property type="term" value="F:metal ion binding"/>
    <property type="evidence" value="ECO:0007669"/>
    <property type="project" value="UniProtKB-KW"/>
</dbReference>
<dbReference type="PROSITE" id="PS00497">
    <property type="entry name" value="TYROSINASE_1"/>
    <property type="match status" value="1"/>
</dbReference>
<accession>A0AAN6RAS8</accession>
<dbReference type="InterPro" id="IPR008922">
    <property type="entry name" value="Di-copper_centre_dom_sf"/>
</dbReference>
<keyword evidence="5" id="KW-1185">Reference proteome</keyword>
<dbReference type="EMBL" id="WVTA01000018">
    <property type="protein sequence ID" value="KAK3197396.1"/>
    <property type="molecule type" value="Genomic_DNA"/>
</dbReference>
<name>A0AAN6RAS8_9PLEO</name>
<dbReference type="PANTHER" id="PTHR11474:SF126">
    <property type="entry name" value="TYROSINASE-LIKE PROTEIN TYR-1-RELATED"/>
    <property type="match status" value="1"/>
</dbReference>
<dbReference type="Proteomes" id="UP001280581">
    <property type="component" value="Unassembled WGS sequence"/>
</dbReference>
<feature type="domain" description="Tyrosinase copper-binding" evidence="3">
    <location>
        <begin position="81"/>
        <end position="98"/>
    </location>
</feature>
<sequence length="253" mass="27933">MRISLILSAGFCTAATISRQADSTCSDPVQRVEWRTMSAETRKQYIDAVLCLKTKPSGIGLDTSRYDDFPYVHTKLDKSIHTVAMFLPWHRLFVQVYEDALRDCGYTGPMAYWDWTLDAADVTKSPIWDPNTGFGGNGDPAIDPLKESSSKKCVLDGPLVGIEPSYTMNGYAPHCLARNWNNGTAFPGNMFSDSYTKEVIEETNALNNYPDFRYKLEGTPHGAIHSAVGGDMSPATSPNGKCFFGARVAFKDT</sequence>
<dbReference type="PANTHER" id="PTHR11474">
    <property type="entry name" value="TYROSINASE FAMILY MEMBER"/>
    <property type="match status" value="1"/>
</dbReference>
<evidence type="ECO:0000256" key="1">
    <source>
        <dbReference type="ARBA" id="ARBA00022723"/>
    </source>
</evidence>
<dbReference type="InterPro" id="IPR050316">
    <property type="entry name" value="Tyrosinase/Hemocyanin"/>
</dbReference>
<organism evidence="4 5">
    <name type="scientific">Pseudopithomyces chartarum</name>
    <dbReference type="NCBI Taxonomy" id="1892770"/>
    <lineage>
        <taxon>Eukaryota</taxon>
        <taxon>Fungi</taxon>
        <taxon>Dikarya</taxon>
        <taxon>Ascomycota</taxon>
        <taxon>Pezizomycotina</taxon>
        <taxon>Dothideomycetes</taxon>
        <taxon>Pleosporomycetidae</taxon>
        <taxon>Pleosporales</taxon>
        <taxon>Massarineae</taxon>
        <taxon>Didymosphaeriaceae</taxon>
        <taxon>Pseudopithomyces</taxon>
    </lineage>
</organism>
<keyword evidence="2" id="KW-0186">Copper</keyword>
<comment type="caution">
    <text evidence="4">The sequence shown here is derived from an EMBL/GenBank/DDBJ whole genome shotgun (WGS) entry which is preliminary data.</text>
</comment>
<keyword evidence="1" id="KW-0479">Metal-binding</keyword>
<dbReference type="GO" id="GO:0016491">
    <property type="term" value="F:oxidoreductase activity"/>
    <property type="evidence" value="ECO:0007669"/>
    <property type="project" value="InterPro"/>
</dbReference>
<dbReference type="SUPFAM" id="SSF48056">
    <property type="entry name" value="Di-copper centre-containing domain"/>
    <property type="match status" value="1"/>
</dbReference>
<reference evidence="4 5" key="1">
    <citation type="submission" date="2021-02" db="EMBL/GenBank/DDBJ databases">
        <title>Genome assembly of Pseudopithomyces chartarum.</title>
        <authorList>
            <person name="Jauregui R."/>
            <person name="Singh J."/>
            <person name="Voisey C."/>
        </authorList>
    </citation>
    <scope>NUCLEOTIDE SEQUENCE [LARGE SCALE GENOMIC DNA]</scope>
    <source>
        <strain evidence="4 5">AGR01</strain>
    </source>
</reference>
<protein>
    <recommendedName>
        <fullName evidence="3">Tyrosinase copper-binding domain-containing protein</fullName>
    </recommendedName>
</protein>
<proteinExistence type="predicted"/>
<evidence type="ECO:0000256" key="2">
    <source>
        <dbReference type="ARBA" id="ARBA00023008"/>
    </source>
</evidence>
<evidence type="ECO:0000313" key="4">
    <source>
        <dbReference type="EMBL" id="KAK3197396.1"/>
    </source>
</evidence>
<dbReference type="Pfam" id="PF00264">
    <property type="entry name" value="Tyrosinase"/>
    <property type="match status" value="1"/>
</dbReference>